<evidence type="ECO:0000256" key="1">
    <source>
        <dbReference type="SAM" id="Phobius"/>
    </source>
</evidence>
<feature type="transmembrane region" description="Helical" evidence="1">
    <location>
        <begin position="757"/>
        <end position="776"/>
    </location>
</feature>
<dbReference type="EMBL" id="HBHQ01010456">
    <property type="protein sequence ID" value="CAD9815216.1"/>
    <property type="molecule type" value="Transcribed_RNA"/>
</dbReference>
<dbReference type="PANTHER" id="PTHR34730">
    <property type="entry name" value="UNNAMED PRODUCT"/>
    <property type="match status" value="1"/>
</dbReference>
<proteinExistence type="predicted"/>
<evidence type="ECO:0000313" key="2">
    <source>
        <dbReference type="EMBL" id="CAD9815216.1"/>
    </source>
</evidence>
<feature type="transmembrane region" description="Helical" evidence="1">
    <location>
        <begin position="870"/>
        <end position="891"/>
    </location>
</feature>
<feature type="transmembrane region" description="Helical" evidence="1">
    <location>
        <begin position="678"/>
        <end position="703"/>
    </location>
</feature>
<sequence length="1161" mass="128396">MTFDDIGVELDGIATSLNAIRIIGLDTFKDFKALDIVAPQTVQNYFELDELTIEIEIMLAADRTIASRMLLGSSSEHVTISFGLEGVSAAVDLLMAIDIDKLGNLELGSIMQMENILKCLLTSAHAIELSQLTVKTSSITKPKIVGLSSDSLHATISKMTDAIFDKYGSAMIESMPNLTNGTLRSLLNALMTGYRNDNSSCPKMSPLPDSPGFIDFRDFFLTKENAITAGGLGLEQYGNLFPTLWTLIENEVLALDDNDGTSKINDMLIRPLTESQSDEAGTISFPGDLFSTATRLSIGGLKANIELGVSNLRVENIDSIGHPLTLLKPNPDQPYSLENIASMGVSSDPLRILVRILFSVQDGGNMQMRNELDISLDLYTAQVMLGMMLQVSEKPLMEFPMRDMMNLDCWLAKIPNPPLDERGIRLPGYDPTAALEALAISVARMGMNITCIDCTSPDLYEISSLLASPAAIEDATETANMVLDYLSELLGGRFVGVQIDRMLNDAAARCPHSPTFDTTFVASKYSEFDQVEGTEDPVKALIALAGAAIGAILLVAFVIIIVKWIARRRHTRWLKSLPSDQLALILLAQRQDDDKQKVLDHETEAMFRSQDIPWIMRYMMPLTIIGNIAFFLSGHLSLAASVFIVAELAGETIEVAEFYEFSMTKSIFQMWEADAKELAIIIVIFAVIWPYTKQLTTLTVWFLPPSVLSSSRRGNILLWLDSLGKWSMIDIFILLISMASFRVTIDSPDRAFLPPDFYSIDLMVVPMWGLYANLIAQLVSQISSHFIIHYHRKIISVAEADYEANLRGEAGDNITDQGSDVVSDVEMIGDIYMIGQETPERKTALHEHAFQLEYLGEGLALKTRPWVNKFLVCTGIILAILVIIGCVLPSFSLEVLGIVGVLVESGQKFEEAVKPRTVFNMAGMLIEQAKFLGTTADLLGLGSLATILIFSVFLCPLLSIFALLRQWFVSMTKAGHEKNLVAIEILQAWQYMEVYVISIIVGSWQLGPISEVMINEYCGSLNGFFAEMTYYGLLDAEDAQCFRIRGQLEEASYILVITSFILAFMISFVTKAVVQQRKDQEYKPHAARLKSLDSNYVEDTVPTADQIHPTEVHFTDTFRCFLISVEYPSIDVGSTFIEEPGIDMGISFENHSNGTMSTNSA</sequence>
<protein>
    <submittedName>
        <fullName evidence="2">Uncharacterized protein</fullName>
    </submittedName>
</protein>
<keyword evidence="1" id="KW-0472">Membrane</keyword>
<reference evidence="2" key="1">
    <citation type="submission" date="2021-01" db="EMBL/GenBank/DDBJ databases">
        <authorList>
            <person name="Corre E."/>
            <person name="Pelletier E."/>
            <person name="Niang G."/>
            <person name="Scheremetjew M."/>
            <person name="Finn R."/>
            <person name="Kale V."/>
            <person name="Holt S."/>
            <person name="Cochrane G."/>
            <person name="Meng A."/>
            <person name="Brown T."/>
            <person name="Cohen L."/>
        </authorList>
    </citation>
    <scope>NUCLEOTIDE SEQUENCE</scope>
    <source>
        <strain evidence="2">CCMP2084</strain>
    </source>
</reference>
<name>A0A7S2UC07_9STRA</name>
<dbReference type="AlphaFoldDB" id="A0A7S2UC07"/>
<organism evidence="2">
    <name type="scientific">Attheya septentrionalis</name>
    <dbReference type="NCBI Taxonomy" id="420275"/>
    <lineage>
        <taxon>Eukaryota</taxon>
        <taxon>Sar</taxon>
        <taxon>Stramenopiles</taxon>
        <taxon>Ochrophyta</taxon>
        <taxon>Bacillariophyta</taxon>
        <taxon>Coscinodiscophyceae</taxon>
        <taxon>Chaetocerotophycidae</taxon>
        <taxon>Chaetocerotales</taxon>
        <taxon>Attheyaceae</taxon>
        <taxon>Attheya</taxon>
    </lineage>
</organism>
<feature type="transmembrane region" description="Helical" evidence="1">
    <location>
        <begin position="624"/>
        <end position="646"/>
    </location>
</feature>
<feature type="transmembrane region" description="Helical" evidence="1">
    <location>
        <begin position="723"/>
        <end position="745"/>
    </location>
</feature>
<dbReference type="InterPro" id="IPR007498">
    <property type="entry name" value="PqiA-like"/>
</dbReference>
<feature type="transmembrane region" description="Helical" evidence="1">
    <location>
        <begin position="1053"/>
        <end position="1074"/>
    </location>
</feature>
<keyword evidence="1" id="KW-0812">Transmembrane</keyword>
<feature type="transmembrane region" description="Helical" evidence="1">
    <location>
        <begin position="985"/>
        <end position="1006"/>
    </location>
</feature>
<keyword evidence="1" id="KW-1133">Transmembrane helix</keyword>
<accession>A0A7S2UC07</accession>
<gene>
    <name evidence="2" type="ORF">ASEP1449_LOCUS7042</name>
</gene>
<dbReference type="PANTHER" id="PTHR34730:SF1">
    <property type="entry name" value="PARAQUAT-INDUCIBLE PROTEIN A"/>
    <property type="match status" value="1"/>
</dbReference>
<feature type="transmembrane region" description="Helical" evidence="1">
    <location>
        <begin position="540"/>
        <end position="566"/>
    </location>
</feature>
<feature type="transmembrane region" description="Helical" evidence="1">
    <location>
        <begin position="938"/>
        <end position="964"/>
    </location>
</feature>
<dbReference type="Pfam" id="PF04403">
    <property type="entry name" value="PqiA"/>
    <property type="match status" value="2"/>
</dbReference>